<dbReference type="SUPFAM" id="SSF46689">
    <property type="entry name" value="Homeodomain-like"/>
    <property type="match status" value="1"/>
</dbReference>
<gene>
    <name evidence="6" type="ORF">ABII15_35660</name>
</gene>
<protein>
    <submittedName>
        <fullName evidence="6">TetR family transcriptional regulator</fullName>
    </submittedName>
</protein>
<evidence type="ECO:0000256" key="3">
    <source>
        <dbReference type="ARBA" id="ARBA00023163"/>
    </source>
</evidence>
<keyword evidence="2 4" id="KW-0238">DNA-binding</keyword>
<keyword evidence="3" id="KW-0804">Transcription</keyword>
<keyword evidence="1" id="KW-0805">Transcription regulation</keyword>
<evidence type="ECO:0000256" key="1">
    <source>
        <dbReference type="ARBA" id="ARBA00023015"/>
    </source>
</evidence>
<dbReference type="InterPro" id="IPR001647">
    <property type="entry name" value="HTH_TetR"/>
</dbReference>
<organism evidence="6">
    <name type="scientific">Streptomyces tabacisoli</name>
    <dbReference type="NCBI Taxonomy" id="3156398"/>
    <lineage>
        <taxon>Bacteria</taxon>
        <taxon>Bacillati</taxon>
        <taxon>Actinomycetota</taxon>
        <taxon>Actinomycetes</taxon>
        <taxon>Kitasatosporales</taxon>
        <taxon>Streptomycetaceae</taxon>
        <taxon>Streptomyces</taxon>
    </lineage>
</organism>
<evidence type="ECO:0000313" key="6">
    <source>
        <dbReference type="EMBL" id="XCJ74979.1"/>
    </source>
</evidence>
<dbReference type="KEGG" id="stac:ABII15_35660"/>
<dbReference type="AlphaFoldDB" id="A0AAU8J3G3"/>
<dbReference type="InterPro" id="IPR009057">
    <property type="entry name" value="Homeodomain-like_sf"/>
</dbReference>
<dbReference type="Pfam" id="PF17754">
    <property type="entry name" value="TetR_C_14"/>
    <property type="match status" value="1"/>
</dbReference>
<dbReference type="PROSITE" id="PS50977">
    <property type="entry name" value="HTH_TETR_2"/>
    <property type="match status" value="1"/>
</dbReference>
<dbReference type="PANTHER" id="PTHR30055:SF238">
    <property type="entry name" value="MYCOFACTOCIN BIOSYNTHESIS TRANSCRIPTIONAL REGULATOR MFTR-RELATED"/>
    <property type="match status" value="1"/>
</dbReference>
<evidence type="ECO:0000259" key="5">
    <source>
        <dbReference type="PROSITE" id="PS50977"/>
    </source>
</evidence>
<dbReference type="GO" id="GO:0000976">
    <property type="term" value="F:transcription cis-regulatory region binding"/>
    <property type="evidence" value="ECO:0007669"/>
    <property type="project" value="TreeGrafter"/>
</dbReference>
<dbReference type="PRINTS" id="PR00455">
    <property type="entry name" value="HTHTETR"/>
</dbReference>
<dbReference type="InterPro" id="IPR050109">
    <property type="entry name" value="HTH-type_TetR-like_transc_reg"/>
</dbReference>
<reference evidence="6" key="1">
    <citation type="submission" date="2024-06" db="EMBL/GenBank/DDBJ databases">
        <title>Streptomyces sp. strain HUAS MG91 genome sequences.</title>
        <authorList>
            <person name="Mo P."/>
        </authorList>
    </citation>
    <scope>NUCLEOTIDE SEQUENCE</scope>
    <source>
        <strain evidence="6">HUAS MG91</strain>
    </source>
</reference>
<dbReference type="GO" id="GO:0003700">
    <property type="term" value="F:DNA-binding transcription factor activity"/>
    <property type="evidence" value="ECO:0007669"/>
    <property type="project" value="TreeGrafter"/>
</dbReference>
<sequence length="192" mass="22289">MRERQRLEVRAELQRTAVELFVAQGFDNVSINDIVDRVGVVQRTFYRHFASKEDAVISLFDDVAPIVHEHVRNHPAGDPPWRVLMEALAATERERARVDAAVVRMIYETPRLSSAYFERERYWVRRVAAILAERLDVDPVKDPRPMLWATIAFAITDQASFENVMVDPQPHLLDHLEERFRQAAELFTGRLP</sequence>
<dbReference type="RefSeq" id="WP_353946415.1">
    <property type="nucleotide sequence ID" value="NZ_CP159534.1"/>
</dbReference>
<dbReference type="Gene3D" id="1.10.357.10">
    <property type="entry name" value="Tetracycline Repressor, domain 2"/>
    <property type="match status" value="1"/>
</dbReference>
<dbReference type="EMBL" id="CP159534">
    <property type="protein sequence ID" value="XCJ74979.1"/>
    <property type="molecule type" value="Genomic_DNA"/>
</dbReference>
<accession>A0AAU8J3G3</accession>
<name>A0AAU8J3G3_9ACTN</name>
<evidence type="ECO:0000256" key="2">
    <source>
        <dbReference type="ARBA" id="ARBA00023125"/>
    </source>
</evidence>
<proteinExistence type="predicted"/>
<dbReference type="InterPro" id="IPR041347">
    <property type="entry name" value="MftR_C"/>
</dbReference>
<feature type="domain" description="HTH tetR-type" evidence="5">
    <location>
        <begin position="7"/>
        <end position="67"/>
    </location>
</feature>
<feature type="DNA-binding region" description="H-T-H motif" evidence="4">
    <location>
        <begin position="30"/>
        <end position="49"/>
    </location>
</feature>
<evidence type="ECO:0000256" key="4">
    <source>
        <dbReference type="PROSITE-ProRule" id="PRU00335"/>
    </source>
</evidence>
<dbReference type="Pfam" id="PF00440">
    <property type="entry name" value="TetR_N"/>
    <property type="match status" value="1"/>
</dbReference>
<dbReference type="PANTHER" id="PTHR30055">
    <property type="entry name" value="HTH-TYPE TRANSCRIPTIONAL REGULATOR RUTR"/>
    <property type="match status" value="1"/>
</dbReference>